<comment type="caution">
    <text evidence="1">The sequence shown here is derived from an EMBL/GenBank/DDBJ whole genome shotgun (WGS) entry which is preliminary data.</text>
</comment>
<name>A0ACC0UB50_9AGAM</name>
<keyword evidence="2" id="KW-1185">Reference proteome</keyword>
<evidence type="ECO:0000313" key="2">
    <source>
        <dbReference type="Proteomes" id="UP001207468"/>
    </source>
</evidence>
<evidence type="ECO:0000313" key="1">
    <source>
        <dbReference type="EMBL" id="KAI9508701.1"/>
    </source>
</evidence>
<sequence>MAQPKTQDHQDRVMSFDEPQQPALAHSSYSAQPSITDHHHNARQTTTRRNNQHKFLLEHLPRTCSTTSPYFNSGPMSRAIPEPQLEQPPSQVFLDFLASFDEPQHQHVLSHSSSSTQPSITDHRHARLPRTSSTSPYFNSGPMSGTIPTSYDPDLEPQLLPRGSEDFLASFDEPQRQPAAVSFSPYFNPGPVHDLQNYLQGCPAGSLTSYPGSHGHCLNPLTELKLITEKVFPSTQLQLWLPYVL</sequence>
<protein>
    <submittedName>
        <fullName evidence="1">Uncharacterized protein</fullName>
    </submittedName>
</protein>
<dbReference type="EMBL" id="JAGFNK010000081">
    <property type="protein sequence ID" value="KAI9508701.1"/>
    <property type="molecule type" value="Genomic_DNA"/>
</dbReference>
<accession>A0ACC0UB50</accession>
<proteinExistence type="predicted"/>
<dbReference type="Proteomes" id="UP001207468">
    <property type="component" value="Unassembled WGS sequence"/>
</dbReference>
<reference evidence="1" key="1">
    <citation type="submission" date="2021-03" db="EMBL/GenBank/DDBJ databases">
        <title>Evolutionary priming and transition to the ectomycorrhizal habit in an iconic lineage of mushroom-forming fungi: is preadaptation a requirement?</title>
        <authorList>
            <consortium name="DOE Joint Genome Institute"/>
            <person name="Looney B.P."/>
            <person name="Miyauchi S."/>
            <person name="Morin E."/>
            <person name="Drula E."/>
            <person name="Courty P.E."/>
            <person name="Chicoki N."/>
            <person name="Fauchery L."/>
            <person name="Kohler A."/>
            <person name="Kuo A."/>
            <person name="LaButti K."/>
            <person name="Pangilinan J."/>
            <person name="Lipzen A."/>
            <person name="Riley R."/>
            <person name="Andreopoulos W."/>
            <person name="He G."/>
            <person name="Johnson J."/>
            <person name="Barry K.W."/>
            <person name="Grigoriev I.V."/>
            <person name="Nagy L."/>
            <person name="Hibbett D."/>
            <person name="Henrissat B."/>
            <person name="Matheny P.B."/>
            <person name="Labbe J."/>
            <person name="Martin A.F."/>
        </authorList>
    </citation>
    <scope>NUCLEOTIDE SEQUENCE</scope>
    <source>
        <strain evidence="1">BPL698</strain>
    </source>
</reference>
<organism evidence="1 2">
    <name type="scientific">Russula earlei</name>
    <dbReference type="NCBI Taxonomy" id="71964"/>
    <lineage>
        <taxon>Eukaryota</taxon>
        <taxon>Fungi</taxon>
        <taxon>Dikarya</taxon>
        <taxon>Basidiomycota</taxon>
        <taxon>Agaricomycotina</taxon>
        <taxon>Agaricomycetes</taxon>
        <taxon>Russulales</taxon>
        <taxon>Russulaceae</taxon>
        <taxon>Russula</taxon>
    </lineage>
</organism>
<gene>
    <name evidence="1" type="ORF">F5148DRAFT_1283710</name>
</gene>